<dbReference type="RefSeq" id="WP_143945589.1">
    <property type="nucleotide sequence ID" value="NZ_VKLS01000828.1"/>
</dbReference>
<dbReference type="EMBL" id="VKLS01000828">
    <property type="protein sequence ID" value="TSB18067.1"/>
    <property type="molecule type" value="Genomic_DNA"/>
</dbReference>
<feature type="compositionally biased region" description="Low complexity" evidence="1">
    <location>
        <begin position="96"/>
        <end position="121"/>
    </location>
</feature>
<reference evidence="2 3" key="1">
    <citation type="submission" date="2019-07" db="EMBL/GenBank/DDBJ databases">
        <title>Draft genome for Streptomyces benahoarensis MZ03-48.</title>
        <authorList>
            <person name="Gonzalez-Pimentel J.L."/>
        </authorList>
    </citation>
    <scope>NUCLEOTIDE SEQUENCE [LARGE SCALE GENOMIC DNA]</scope>
    <source>
        <strain evidence="2 3">MZ03-48</strain>
    </source>
</reference>
<feature type="region of interest" description="Disordered" evidence="1">
    <location>
        <begin position="94"/>
        <end position="121"/>
    </location>
</feature>
<evidence type="ECO:0000313" key="3">
    <source>
        <dbReference type="Proteomes" id="UP000320888"/>
    </source>
</evidence>
<dbReference type="Proteomes" id="UP000320888">
    <property type="component" value="Unassembled WGS sequence"/>
</dbReference>
<protein>
    <submittedName>
        <fullName evidence="2">Uncharacterized protein</fullName>
    </submittedName>
</protein>
<dbReference type="AlphaFoldDB" id="A0A553XME2"/>
<keyword evidence="3" id="KW-1185">Reference proteome</keyword>
<proteinExistence type="predicted"/>
<sequence length="121" mass="11910">MKPPVCVGCAAVAVRYCPHLGDPVAVRVRKPRVRGVYGGFHAPSGGVLTAASEDGFLPYGHPHAAWFLASQLVVELRRCTVVDLAAEIGGAGPGAPGAEAEAAGPGVGAHGPAAAPGPAAA</sequence>
<name>A0A553XME2_9ACTN</name>
<evidence type="ECO:0000256" key="1">
    <source>
        <dbReference type="SAM" id="MobiDB-lite"/>
    </source>
</evidence>
<evidence type="ECO:0000313" key="2">
    <source>
        <dbReference type="EMBL" id="TSB18067.1"/>
    </source>
</evidence>
<accession>A0A553XME2</accession>
<comment type="caution">
    <text evidence="2">The sequence shown here is derived from an EMBL/GenBank/DDBJ whole genome shotgun (WGS) entry which is preliminary data.</text>
</comment>
<organism evidence="2 3">
    <name type="scientific">Streptomyces benahoarensis</name>
    <dbReference type="NCBI Taxonomy" id="2595054"/>
    <lineage>
        <taxon>Bacteria</taxon>
        <taxon>Bacillati</taxon>
        <taxon>Actinomycetota</taxon>
        <taxon>Actinomycetes</taxon>
        <taxon>Kitasatosporales</taxon>
        <taxon>Streptomycetaceae</taxon>
        <taxon>Streptomyces</taxon>
    </lineage>
</organism>
<gene>
    <name evidence="2" type="ORF">FNZ23_29960</name>
</gene>